<comment type="subcellular location">
    <subcellularLocation>
        <location evidence="1">Membrane</location>
        <topology evidence="1">Multi-pass membrane protein</topology>
    </subcellularLocation>
</comment>
<keyword evidence="5 6" id="KW-0472">Membrane</keyword>
<evidence type="ECO:0000256" key="3">
    <source>
        <dbReference type="ARBA" id="ARBA00022692"/>
    </source>
</evidence>
<feature type="domain" description="ABC-2 type transporter transmembrane" evidence="7">
    <location>
        <begin position="199"/>
        <end position="408"/>
    </location>
</feature>
<comment type="caution">
    <text evidence="8">The sequence shown here is derived from an EMBL/GenBank/DDBJ whole genome shotgun (WGS) entry which is preliminary data.</text>
</comment>
<evidence type="ECO:0000256" key="4">
    <source>
        <dbReference type="ARBA" id="ARBA00022989"/>
    </source>
</evidence>
<dbReference type="InterPro" id="IPR013525">
    <property type="entry name" value="ABC2_TM"/>
</dbReference>
<keyword evidence="9" id="KW-1185">Reference proteome</keyword>
<dbReference type="GO" id="GO:0140359">
    <property type="term" value="F:ABC-type transporter activity"/>
    <property type="evidence" value="ECO:0007669"/>
    <property type="project" value="InterPro"/>
</dbReference>
<feature type="transmembrane region" description="Helical" evidence="6">
    <location>
        <begin position="360"/>
        <end position="382"/>
    </location>
</feature>
<evidence type="ECO:0000259" key="7">
    <source>
        <dbReference type="Pfam" id="PF01061"/>
    </source>
</evidence>
<reference evidence="8 9" key="1">
    <citation type="journal article" date="2017" name="Curr. Biol.">
        <title>Genome architecture and evolution of a unichromosomal asexual nematode.</title>
        <authorList>
            <person name="Fradin H."/>
            <person name="Zegar C."/>
            <person name="Gutwein M."/>
            <person name="Lucas J."/>
            <person name="Kovtun M."/>
            <person name="Corcoran D."/>
            <person name="Baugh L.R."/>
            <person name="Kiontke K."/>
            <person name="Gunsalus K."/>
            <person name="Fitch D.H."/>
            <person name="Piano F."/>
        </authorList>
    </citation>
    <scope>NUCLEOTIDE SEQUENCE [LARGE SCALE GENOMIC DNA]</scope>
    <source>
        <strain evidence="8">PF1309</strain>
    </source>
</reference>
<evidence type="ECO:0000313" key="8">
    <source>
        <dbReference type="EMBL" id="PAV62461.1"/>
    </source>
</evidence>
<feature type="transmembrane region" description="Helical" evidence="6">
    <location>
        <begin position="325"/>
        <end position="348"/>
    </location>
</feature>
<evidence type="ECO:0000256" key="1">
    <source>
        <dbReference type="ARBA" id="ARBA00004141"/>
    </source>
</evidence>
<dbReference type="STRING" id="2018661.A0A2A2JLH7"/>
<dbReference type="InterPro" id="IPR050352">
    <property type="entry name" value="ABCG_transporters"/>
</dbReference>
<sequence length="445" mass="50134">MNCLIRLLSGAKMSRGKAGGEITINGHRLDKHQLRQRIGFLPTSFDLPPDLTVQQFLTISAMFYPSKTKNYHMDGMIHQYANTFALGPFKDCIFVCSTVLNSLDIYDLAFIINGLRDWAIKSKRIVILAIAPPTIDILNMFSKVDLATYDYLTNEAEAESSMRIGHLISEWQRKAPPPVIRPLDLLPEEVGTANFLQVILALFRRMSYELLNRPYIFIILPLVSNIVSLLISLSFVSLSNDKRAGASERLGLVEALVFYSTIPINTTMILYLYSRRKSASWEFKAHIYGSLPYGVAKTLFDLSFLLISVLLFTLPIYFVTGFDSAPFSLSGLSSFSIVTFLFFFYLYMISLLVAHLFKSALLGTIVSICLNLVSFVVSGLPIHPLDQSLPFDGIRLISPHFWIEYAILQQNFMGTPLPMLSNNQTHELVIGCERTKVLAKKIKEV</sequence>
<dbReference type="Pfam" id="PF01061">
    <property type="entry name" value="ABC2_membrane"/>
    <property type="match status" value="1"/>
</dbReference>
<gene>
    <name evidence="8" type="ORF">WR25_08583</name>
</gene>
<dbReference type="AlphaFoldDB" id="A0A2A2JLH7"/>
<name>A0A2A2JLH7_9BILA</name>
<dbReference type="PANTHER" id="PTHR48041:SF89">
    <property type="entry name" value="FI03229P"/>
    <property type="match status" value="1"/>
</dbReference>
<evidence type="ECO:0000256" key="5">
    <source>
        <dbReference type="ARBA" id="ARBA00023136"/>
    </source>
</evidence>
<dbReference type="GO" id="GO:0005886">
    <property type="term" value="C:plasma membrane"/>
    <property type="evidence" value="ECO:0007669"/>
    <property type="project" value="TreeGrafter"/>
</dbReference>
<evidence type="ECO:0000256" key="6">
    <source>
        <dbReference type="SAM" id="Phobius"/>
    </source>
</evidence>
<dbReference type="EMBL" id="LIAE01010367">
    <property type="protein sequence ID" value="PAV62461.1"/>
    <property type="molecule type" value="Genomic_DNA"/>
</dbReference>
<keyword evidence="2" id="KW-0813">Transport</keyword>
<feature type="transmembrane region" description="Helical" evidence="6">
    <location>
        <begin position="256"/>
        <end position="274"/>
    </location>
</feature>
<dbReference type="OrthoDB" id="66620at2759"/>
<dbReference type="InterPro" id="IPR027417">
    <property type="entry name" value="P-loop_NTPase"/>
</dbReference>
<feature type="transmembrane region" description="Helical" evidence="6">
    <location>
        <begin position="214"/>
        <end position="236"/>
    </location>
</feature>
<evidence type="ECO:0000313" key="9">
    <source>
        <dbReference type="Proteomes" id="UP000218231"/>
    </source>
</evidence>
<accession>A0A2A2JLH7</accession>
<organism evidence="8 9">
    <name type="scientific">Diploscapter pachys</name>
    <dbReference type="NCBI Taxonomy" id="2018661"/>
    <lineage>
        <taxon>Eukaryota</taxon>
        <taxon>Metazoa</taxon>
        <taxon>Ecdysozoa</taxon>
        <taxon>Nematoda</taxon>
        <taxon>Chromadorea</taxon>
        <taxon>Rhabditida</taxon>
        <taxon>Rhabditina</taxon>
        <taxon>Rhabditomorpha</taxon>
        <taxon>Rhabditoidea</taxon>
        <taxon>Rhabditidae</taxon>
        <taxon>Diploscapter</taxon>
    </lineage>
</organism>
<dbReference type="PANTHER" id="PTHR48041">
    <property type="entry name" value="ABC TRANSPORTER G FAMILY MEMBER 28"/>
    <property type="match status" value="1"/>
</dbReference>
<keyword evidence="4 6" id="KW-1133">Transmembrane helix</keyword>
<dbReference type="Proteomes" id="UP000218231">
    <property type="component" value="Unassembled WGS sequence"/>
</dbReference>
<protein>
    <recommendedName>
        <fullName evidence="7">ABC-2 type transporter transmembrane domain-containing protein</fullName>
    </recommendedName>
</protein>
<keyword evidence="3 6" id="KW-0812">Transmembrane</keyword>
<proteinExistence type="predicted"/>
<feature type="transmembrane region" description="Helical" evidence="6">
    <location>
        <begin position="295"/>
        <end position="319"/>
    </location>
</feature>
<dbReference type="Gene3D" id="3.40.50.300">
    <property type="entry name" value="P-loop containing nucleotide triphosphate hydrolases"/>
    <property type="match status" value="1"/>
</dbReference>
<evidence type="ECO:0000256" key="2">
    <source>
        <dbReference type="ARBA" id="ARBA00022448"/>
    </source>
</evidence>